<feature type="region of interest" description="Disordered" evidence="1">
    <location>
        <begin position="1"/>
        <end position="24"/>
    </location>
</feature>
<name>A0A427ATK2_ENSVE</name>
<feature type="region of interest" description="Disordered" evidence="1">
    <location>
        <begin position="112"/>
        <end position="134"/>
    </location>
</feature>
<dbReference type="AlphaFoldDB" id="A0A427ATK2"/>
<dbReference type="EMBL" id="AMZH03001363">
    <property type="protein sequence ID" value="RRT79560.1"/>
    <property type="molecule type" value="Genomic_DNA"/>
</dbReference>
<evidence type="ECO:0000313" key="3">
    <source>
        <dbReference type="Proteomes" id="UP000287651"/>
    </source>
</evidence>
<proteinExistence type="predicted"/>
<evidence type="ECO:0000256" key="1">
    <source>
        <dbReference type="SAM" id="MobiDB-lite"/>
    </source>
</evidence>
<dbReference type="Proteomes" id="UP000287651">
    <property type="component" value="Unassembled WGS sequence"/>
</dbReference>
<sequence length="206" mass="21783">MRTWVDGVGCSSSTSRPPQLSPHPARTLTAACSWAPLKGDSASNRPRGYVRVEAASPMSLYAKRPMFDRRAHVRTVDQSHRGGSSSCSDVVMTPRQNCANVNGAGGSSLHGINVEGGASRSGTPAYGAPGGRPERLPLRTAPAHQIPTTTAERAQWFPSEGGDRRGGDAAATDVLRLTRSRVKRGPTTSTGFAGKTKPVKELIMCM</sequence>
<gene>
    <name evidence="2" type="ORF">B296_00003299</name>
</gene>
<accession>A0A427ATK2</accession>
<comment type="caution">
    <text evidence="2">The sequence shown here is derived from an EMBL/GenBank/DDBJ whole genome shotgun (WGS) entry which is preliminary data.</text>
</comment>
<protein>
    <submittedName>
        <fullName evidence="2">Uncharacterized protein</fullName>
    </submittedName>
</protein>
<reference evidence="2 3" key="1">
    <citation type="journal article" date="2014" name="Agronomy (Basel)">
        <title>A Draft Genome Sequence for Ensete ventricosum, the Drought-Tolerant Tree Against Hunger.</title>
        <authorList>
            <person name="Harrison J."/>
            <person name="Moore K.A."/>
            <person name="Paszkiewicz K."/>
            <person name="Jones T."/>
            <person name="Grant M."/>
            <person name="Ambacheew D."/>
            <person name="Muzemil S."/>
            <person name="Studholme D.J."/>
        </authorList>
    </citation>
    <scope>NUCLEOTIDE SEQUENCE [LARGE SCALE GENOMIC DNA]</scope>
</reference>
<organism evidence="2 3">
    <name type="scientific">Ensete ventricosum</name>
    <name type="common">Abyssinian banana</name>
    <name type="synonym">Musa ensete</name>
    <dbReference type="NCBI Taxonomy" id="4639"/>
    <lineage>
        <taxon>Eukaryota</taxon>
        <taxon>Viridiplantae</taxon>
        <taxon>Streptophyta</taxon>
        <taxon>Embryophyta</taxon>
        <taxon>Tracheophyta</taxon>
        <taxon>Spermatophyta</taxon>
        <taxon>Magnoliopsida</taxon>
        <taxon>Liliopsida</taxon>
        <taxon>Zingiberales</taxon>
        <taxon>Musaceae</taxon>
        <taxon>Ensete</taxon>
    </lineage>
</organism>
<evidence type="ECO:0000313" key="2">
    <source>
        <dbReference type="EMBL" id="RRT79560.1"/>
    </source>
</evidence>